<reference evidence="2 3" key="1">
    <citation type="journal article" date="2024" name="J Genomics">
        <title>Draft genome sequencing and assembly of Favolaschia claudopus CIRM-BRFM 2984 isolated from oak limbs.</title>
        <authorList>
            <person name="Navarro D."/>
            <person name="Drula E."/>
            <person name="Chaduli D."/>
            <person name="Cazenave R."/>
            <person name="Ahrendt S."/>
            <person name="Wang J."/>
            <person name="Lipzen A."/>
            <person name="Daum C."/>
            <person name="Barry K."/>
            <person name="Grigoriev I.V."/>
            <person name="Favel A."/>
            <person name="Rosso M.N."/>
            <person name="Martin F."/>
        </authorList>
    </citation>
    <scope>NUCLEOTIDE SEQUENCE [LARGE SCALE GENOMIC DNA]</scope>
    <source>
        <strain evidence="2 3">CIRM-BRFM 2984</strain>
    </source>
</reference>
<evidence type="ECO:0000313" key="2">
    <source>
        <dbReference type="EMBL" id="KAK6992604.1"/>
    </source>
</evidence>
<evidence type="ECO:0008006" key="4">
    <source>
        <dbReference type="Google" id="ProtNLM"/>
    </source>
</evidence>
<dbReference type="AlphaFoldDB" id="A0AAV9ZUX3"/>
<gene>
    <name evidence="2" type="ORF">R3P38DRAFT_148069</name>
</gene>
<dbReference type="Proteomes" id="UP001362999">
    <property type="component" value="Unassembled WGS sequence"/>
</dbReference>
<name>A0AAV9ZUX3_9AGAR</name>
<sequence length="91" mass="10143">MWHLAMLTHLIGGVDASLKGARYIFGFHLPVLCALPAIRFELYMSAADSSTPSPRASQIDDEFMTARRKDLLQSWCLRSSRKRCTAGVEGN</sequence>
<keyword evidence="1" id="KW-0732">Signal</keyword>
<accession>A0AAV9ZUX3</accession>
<keyword evidence="3" id="KW-1185">Reference proteome</keyword>
<proteinExistence type="predicted"/>
<protein>
    <recommendedName>
        <fullName evidence="4">Secreted protein</fullName>
    </recommendedName>
</protein>
<evidence type="ECO:0000313" key="3">
    <source>
        <dbReference type="Proteomes" id="UP001362999"/>
    </source>
</evidence>
<feature type="signal peptide" evidence="1">
    <location>
        <begin position="1"/>
        <end position="16"/>
    </location>
</feature>
<comment type="caution">
    <text evidence="2">The sequence shown here is derived from an EMBL/GenBank/DDBJ whole genome shotgun (WGS) entry which is preliminary data.</text>
</comment>
<organism evidence="2 3">
    <name type="scientific">Favolaschia claudopus</name>
    <dbReference type="NCBI Taxonomy" id="2862362"/>
    <lineage>
        <taxon>Eukaryota</taxon>
        <taxon>Fungi</taxon>
        <taxon>Dikarya</taxon>
        <taxon>Basidiomycota</taxon>
        <taxon>Agaricomycotina</taxon>
        <taxon>Agaricomycetes</taxon>
        <taxon>Agaricomycetidae</taxon>
        <taxon>Agaricales</taxon>
        <taxon>Marasmiineae</taxon>
        <taxon>Mycenaceae</taxon>
        <taxon>Favolaschia</taxon>
    </lineage>
</organism>
<dbReference type="EMBL" id="JAWWNJ010000108">
    <property type="protein sequence ID" value="KAK6992604.1"/>
    <property type="molecule type" value="Genomic_DNA"/>
</dbReference>
<evidence type="ECO:0000256" key="1">
    <source>
        <dbReference type="SAM" id="SignalP"/>
    </source>
</evidence>
<feature type="chain" id="PRO_5043900503" description="Secreted protein" evidence="1">
    <location>
        <begin position="17"/>
        <end position="91"/>
    </location>
</feature>